<dbReference type="PROSITE" id="PS00217">
    <property type="entry name" value="SUGAR_TRANSPORT_2"/>
    <property type="match status" value="1"/>
</dbReference>
<dbReference type="PROSITE" id="PS50850">
    <property type="entry name" value="MFS"/>
    <property type="match status" value="1"/>
</dbReference>
<keyword evidence="4 10" id="KW-0812">Transmembrane</keyword>
<evidence type="ECO:0000256" key="10">
    <source>
        <dbReference type="SAM" id="Phobius"/>
    </source>
</evidence>
<feature type="transmembrane region" description="Helical" evidence="10">
    <location>
        <begin position="484"/>
        <end position="504"/>
    </location>
</feature>
<dbReference type="InterPro" id="IPR005829">
    <property type="entry name" value="Sugar_transporter_CS"/>
</dbReference>
<protein>
    <recommendedName>
        <fullName evidence="11">Major facilitator superfamily (MFS) profile domain-containing protein</fullName>
    </recommendedName>
</protein>
<dbReference type="FunFam" id="1.20.1250.20:FF:000134">
    <property type="entry name" value="MFS sugar transporter protein"/>
    <property type="match status" value="1"/>
</dbReference>
<feature type="transmembrane region" description="Helical" evidence="10">
    <location>
        <begin position="56"/>
        <end position="74"/>
    </location>
</feature>
<dbReference type="PANTHER" id="PTHR48022:SF14">
    <property type="entry name" value="MAJOR FACILITATOR SUPERFAMILY (MFS) PROFILE DOMAIN-CONTAINING PROTEIN-RELATED"/>
    <property type="match status" value="1"/>
</dbReference>
<dbReference type="InterPro" id="IPR005828">
    <property type="entry name" value="MFS_sugar_transport-like"/>
</dbReference>
<evidence type="ECO:0000256" key="2">
    <source>
        <dbReference type="ARBA" id="ARBA00010992"/>
    </source>
</evidence>
<accession>A0AAD7TRX5</accession>
<feature type="transmembrane region" description="Helical" evidence="10">
    <location>
        <begin position="455"/>
        <end position="478"/>
    </location>
</feature>
<keyword evidence="5 10" id="KW-1133">Transmembrane helix</keyword>
<keyword evidence="3 8" id="KW-0813">Transport</keyword>
<dbReference type="SUPFAM" id="SSF103473">
    <property type="entry name" value="MFS general substrate transporter"/>
    <property type="match status" value="1"/>
</dbReference>
<dbReference type="PRINTS" id="PR00171">
    <property type="entry name" value="SUGRTRNSPORT"/>
</dbReference>
<feature type="transmembrane region" description="Helical" evidence="10">
    <location>
        <begin position="177"/>
        <end position="198"/>
    </location>
</feature>
<proteinExistence type="inferred from homology"/>
<dbReference type="Pfam" id="PF00083">
    <property type="entry name" value="Sugar_tr"/>
    <property type="match status" value="1"/>
</dbReference>
<evidence type="ECO:0000259" key="11">
    <source>
        <dbReference type="PROSITE" id="PS50850"/>
    </source>
</evidence>
<dbReference type="PANTHER" id="PTHR48022">
    <property type="entry name" value="PLASTIDIC GLUCOSE TRANSPORTER 4"/>
    <property type="match status" value="1"/>
</dbReference>
<feature type="transmembrane region" description="Helical" evidence="10">
    <location>
        <begin position="119"/>
        <end position="137"/>
    </location>
</feature>
<dbReference type="Gene3D" id="1.20.1250.20">
    <property type="entry name" value="MFS general substrate transporter like domains"/>
    <property type="match status" value="1"/>
</dbReference>
<comment type="caution">
    <text evidence="12">The sequence shown here is derived from an EMBL/GenBank/DDBJ whole genome shotgun (WGS) entry which is preliminary data.</text>
</comment>
<comment type="catalytic activity">
    <reaction evidence="7">
        <text>myo-inositol(out) + H(+)(out) = myo-inositol(in) + H(+)(in)</text>
        <dbReference type="Rhea" id="RHEA:60364"/>
        <dbReference type="ChEBI" id="CHEBI:15378"/>
        <dbReference type="ChEBI" id="CHEBI:17268"/>
    </reaction>
</comment>
<evidence type="ECO:0000313" key="13">
    <source>
        <dbReference type="Proteomes" id="UP001215151"/>
    </source>
</evidence>
<feature type="transmembrane region" description="Helical" evidence="10">
    <location>
        <begin position="419"/>
        <end position="443"/>
    </location>
</feature>
<feature type="transmembrane region" description="Helical" evidence="10">
    <location>
        <begin position="388"/>
        <end position="407"/>
    </location>
</feature>
<name>A0AAD7TRX5_9APHY</name>
<evidence type="ECO:0000256" key="7">
    <source>
        <dbReference type="ARBA" id="ARBA00049119"/>
    </source>
</evidence>
<organism evidence="12 13">
    <name type="scientific">Trametes cubensis</name>
    <dbReference type="NCBI Taxonomy" id="1111947"/>
    <lineage>
        <taxon>Eukaryota</taxon>
        <taxon>Fungi</taxon>
        <taxon>Dikarya</taxon>
        <taxon>Basidiomycota</taxon>
        <taxon>Agaricomycotina</taxon>
        <taxon>Agaricomycetes</taxon>
        <taxon>Polyporales</taxon>
        <taxon>Polyporaceae</taxon>
        <taxon>Trametes</taxon>
    </lineage>
</organism>
<dbReference type="GO" id="GO:0016020">
    <property type="term" value="C:membrane"/>
    <property type="evidence" value="ECO:0007669"/>
    <property type="project" value="UniProtKB-SubCell"/>
</dbReference>
<feature type="transmembrane region" description="Helical" evidence="10">
    <location>
        <begin position="143"/>
        <end position="165"/>
    </location>
</feature>
<dbReference type="NCBIfam" id="TIGR00879">
    <property type="entry name" value="SP"/>
    <property type="match status" value="1"/>
</dbReference>
<comment type="subcellular location">
    <subcellularLocation>
        <location evidence="1">Membrane</location>
        <topology evidence="1">Multi-pass membrane protein</topology>
    </subcellularLocation>
</comment>
<evidence type="ECO:0000256" key="8">
    <source>
        <dbReference type="RuleBase" id="RU003346"/>
    </source>
</evidence>
<feature type="transmembrane region" description="Helical" evidence="10">
    <location>
        <begin position="358"/>
        <end position="376"/>
    </location>
</feature>
<feature type="transmembrane region" description="Helical" evidence="10">
    <location>
        <begin position="317"/>
        <end position="338"/>
    </location>
</feature>
<evidence type="ECO:0000256" key="6">
    <source>
        <dbReference type="ARBA" id="ARBA00023136"/>
    </source>
</evidence>
<dbReference type="InterPro" id="IPR020846">
    <property type="entry name" value="MFS_dom"/>
</dbReference>
<dbReference type="EMBL" id="JAPEVG010000207">
    <property type="protein sequence ID" value="KAJ8473857.1"/>
    <property type="molecule type" value="Genomic_DNA"/>
</dbReference>
<feature type="region of interest" description="Disordered" evidence="9">
    <location>
        <begin position="1"/>
        <end position="26"/>
    </location>
</feature>
<dbReference type="Proteomes" id="UP001215151">
    <property type="component" value="Unassembled WGS sequence"/>
</dbReference>
<gene>
    <name evidence="12" type="ORF">ONZ51_g7601</name>
</gene>
<dbReference type="GO" id="GO:0005351">
    <property type="term" value="F:carbohydrate:proton symporter activity"/>
    <property type="evidence" value="ECO:0007669"/>
    <property type="project" value="TreeGrafter"/>
</dbReference>
<evidence type="ECO:0000256" key="5">
    <source>
        <dbReference type="ARBA" id="ARBA00022989"/>
    </source>
</evidence>
<dbReference type="PROSITE" id="PS00216">
    <property type="entry name" value="SUGAR_TRANSPORT_1"/>
    <property type="match status" value="1"/>
</dbReference>
<evidence type="ECO:0000256" key="1">
    <source>
        <dbReference type="ARBA" id="ARBA00004141"/>
    </source>
</evidence>
<evidence type="ECO:0000313" key="12">
    <source>
        <dbReference type="EMBL" id="KAJ8473857.1"/>
    </source>
</evidence>
<dbReference type="InterPro" id="IPR050360">
    <property type="entry name" value="MFS_Sugar_Transporters"/>
</dbReference>
<dbReference type="InterPro" id="IPR003663">
    <property type="entry name" value="Sugar/inositol_transpt"/>
</dbReference>
<dbReference type="AlphaFoldDB" id="A0AAD7TRX5"/>
<comment type="similarity">
    <text evidence="2 8">Belongs to the major facilitator superfamily. Sugar transporter (TC 2.A.1.1) family.</text>
</comment>
<evidence type="ECO:0000256" key="9">
    <source>
        <dbReference type="SAM" id="MobiDB-lite"/>
    </source>
</evidence>
<evidence type="ECO:0000256" key="3">
    <source>
        <dbReference type="ARBA" id="ARBA00022448"/>
    </source>
</evidence>
<feature type="domain" description="Major facilitator superfamily (MFS) profile" evidence="11">
    <location>
        <begin position="53"/>
        <end position="508"/>
    </location>
</feature>
<evidence type="ECO:0000256" key="4">
    <source>
        <dbReference type="ARBA" id="ARBA00022692"/>
    </source>
</evidence>
<dbReference type="InterPro" id="IPR036259">
    <property type="entry name" value="MFS_trans_sf"/>
</dbReference>
<keyword evidence="13" id="KW-1185">Reference proteome</keyword>
<reference evidence="12" key="1">
    <citation type="submission" date="2022-11" db="EMBL/GenBank/DDBJ databases">
        <title>Genome Sequence of Cubamyces cubensis.</title>
        <authorList>
            <person name="Buettner E."/>
        </authorList>
    </citation>
    <scope>NUCLEOTIDE SEQUENCE</scope>
    <source>
        <strain evidence="12">MPL-01</strain>
    </source>
</reference>
<keyword evidence="6 10" id="KW-0472">Membrane</keyword>
<sequence length="591" mass="63621">MTGRSRAGYVPVAADPTSPETHQDVPHGGVLHVHPDGRSYTYAYGPPGVAGLLHNYYALGCAIFASIGGLTFGYDQGVIANVLVMKDFVQRWHLSAWETGLMSALTAGTLADKYSRRQSIFTACAVFCLGSALQFGAQSPNHLILGRGIGGLGVGALSMLSPLYMAEISPPEVRGSLMALEQFAIVIGAVLGFWTGFFTRDIPGSACWRIPLGIQLIPGILLGLGCMGLPPSPRLLVQQGRTEEALRSLAKLRLRSRGEIESDPLLQIELLEMQVEAALIEQTTTADSSAQNTKRGTFQAELHAWQRLFTPKLRKRTFIGVTMMFFQQWSGINALLYYGPTLMRSLGLQGDAATLMSAGGVGIVQFLAVLPAIVFIDRLGRRPLLRGGSLVMALSHLLIASLVWTYSSDWPSHALAARVALLCVYTFTAAYGMSYGPIGWILPSEVFPLSARSKGVALSTASNWMNNFLIGLLTPVFMERSASATFLIFAIACSLGYIWSTCAVPETANVSLEEIDAVFGSSAGREDLALKHQVGRSPFSALQMTLRSPGPVPLVYRSKPTSVCMILYSGGPSRLLIPRSIPVLTVGVFSR</sequence>